<sequence>MYDVITIGSATRDVFLSGKVLEKNTSISDSQITLSLGAKLEMEKIVLTSGGGATNAAVTFARQGMRVACLGVVGDDLDGQEIITELEHEGVVTDLIQKHRDDHTGYSTILVHPKGERVILSYKGEGQHFDATNIPLKKLEATWFYISSVGGNSKLLSELFEHAKANNIKIAFNPGQKELELGLDQLALFLKPLAVLTLNREEGAGLVSLPGATAAEVLDKLAPLSDGIIIVTDGVNGATLHHTDGSRYFAPVPDSPVVERTGAGDAFASGFVAEHQHAGDVVKALQFGTANASSVVTQFGAKAGILKKDNWGGWPLVKVIKK</sequence>
<dbReference type="GO" id="GO:0016301">
    <property type="term" value="F:kinase activity"/>
    <property type="evidence" value="ECO:0007669"/>
    <property type="project" value="UniProtKB-KW"/>
</dbReference>
<protein>
    <recommendedName>
        <fullName evidence="3">Carbohydrate kinase PfkB domain-containing protein</fullName>
    </recommendedName>
</protein>
<evidence type="ECO:0000313" key="4">
    <source>
        <dbReference type="EMBL" id="OGN19369.1"/>
    </source>
</evidence>
<evidence type="ECO:0000256" key="1">
    <source>
        <dbReference type="ARBA" id="ARBA00022679"/>
    </source>
</evidence>
<proteinExistence type="predicted"/>
<dbReference type="InterPro" id="IPR029056">
    <property type="entry name" value="Ribokinase-like"/>
</dbReference>
<evidence type="ECO:0000256" key="2">
    <source>
        <dbReference type="ARBA" id="ARBA00022777"/>
    </source>
</evidence>
<reference evidence="4 5" key="1">
    <citation type="journal article" date="2016" name="Nat. Commun.">
        <title>Thousands of microbial genomes shed light on interconnected biogeochemical processes in an aquifer system.</title>
        <authorList>
            <person name="Anantharaman K."/>
            <person name="Brown C.T."/>
            <person name="Hug L.A."/>
            <person name="Sharon I."/>
            <person name="Castelle C.J."/>
            <person name="Probst A.J."/>
            <person name="Thomas B.C."/>
            <person name="Singh A."/>
            <person name="Wilkins M.J."/>
            <person name="Karaoz U."/>
            <person name="Brodie E.L."/>
            <person name="Williams K.H."/>
            <person name="Hubbard S.S."/>
            <person name="Banfield J.F."/>
        </authorList>
    </citation>
    <scope>NUCLEOTIDE SEQUENCE [LARGE SCALE GENOMIC DNA]</scope>
</reference>
<keyword evidence="2" id="KW-0418">Kinase</keyword>
<dbReference type="Proteomes" id="UP000177478">
    <property type="component" value="Unassembled WGS sequence"/>
</dbReference>
<evidence type="ECO:0000259" key="3">
    <source>
        <dbReference type="Pfam" id="PF00294"/>
    </source>
</evidence>
<keyword evidence="1" id="KW-0808">Transferase</keyword>
<organism evidence="4 5">
    <name type="scientific">Candidatus Yanofskybacteria bacterium RIFCSPHIGHO2_12_FULL_45_19b</name>
    <dbReference type="NCBI Taxonomy" id="1802689"/>
    <lineage>
        <taxon>Bacteria</taxon>
        <taxon>Candidatus Yanofskyibacteriota</taxon>
    </lineage>
</organism>
<dbReference type="InterPro" id="IPR011611">
    <property type="entry name" value="PfkB_dom"/>
</dbReference>
<gene>
    <name evidence="4" type="ORF">A3F25_01490</name>
</gene>
<feature type="domain" description="Carbohydrate kinase PfkB" evidence="3">
    <location>
        <begin position="40"/>
        <end position="304"/>
    </location>
</feature>
<comment type="caution">
    <text evidence="4">The sequence shown here is derived from an EMBL/GenBank/DDBJ whole genome shotgun (WGS) entry which is preliminary data.</text>
</comment>
<dbReference type="SUPFAM" id="SSF53613">
    <property type="entry name" value="Ribokinase-like"/>
    <property type="match status" value="1"/>
</dbReference>
<dbReference type="PANTHER" id="PTHR10584">
    <property type="entry name" value="SUGAR KINASE"/>
    <property type="match status" value="1"/>
</dbReference>
<dbReference type="PANTHER" id="PTHR10584:SF166">
    <property type="entry name" value="RIBOKINASE"/>
    <property type="match status" value="1"/>
</dbReference>
<dbReference type="AlphaFoldDB" id="A0A1F8G4B3"/>
<evidence type="ECO:0000313" key="5">
    <source>
        <dbReference type="Proteomes" id="UP000177478"/>
    </source>
</evidence>
<dbReference type="EMBL" id="MGKD01000020">
    <property type="protein sequence ID" value="OGN19369.1"/>
    <property type="molecule type" value="Genomic_DNA"/>
</dbReference>
<dbReference type="Gene3D" id="3.40.1190.20">
    <property type="match status" value="1"/>
</dbReference>
<name>A0A1F8G4B3_9BACT</name>
<dbReference type="Pfam" id="PF00294">
    <property type="entry name" value="PfkB"/>
    <property type="match status" value="1"/>
</dbReference>
<dbReference type="STRING" id="1802689.A3F25_01490"/>
<accession>A0A1F8G4B3</accession>